<organism evidence="6 7">
    <name type="scientific">Acidiluteibacter ferrifornacis</name>
    <dbReference type="NCBI Taxonomy" id="2692424"/>
    <lineage>
        <taxon>Bacteria</taxon>
        <taxon>Pseudomonadati</taxon>
        <taxon>Bacteroidota</taxon>
        <taxon>Flavobacteriia</taxon>
        <taxon>Flavobacteriales</taxon>
        <taxon>Cryomorphaceae</taxon>
        <taxon>Acidiluteibacter</taxon>
    </lineage>
</organism>
<dbReference type="SUPFAM" id="SSF82171">
    <property type="entry name" value="DPP6 N-terminal domain-like"/>
    <property type="match status" value="1"/>
</dbReference>
<evidence type="ECO:0000259" key="5">
    <source>
        <dbReference type="PROSITE" id="PS51123"/>
    </source>
</evidence>
<keyword evidence="7" id="KW-1185">Reference proteome</keyword>
<dbReference type="GO" id="GO:0009279">
    <property type="term" value="C:cell outer membrane"/>
    <property type="evidence" value="ECO:0007669"/>
    <property type="project" value="UniProtKB-SubCell"/>
</dbReference>
<reference evidence="6 7" key="1">
    <citation type="submission" date="2019-12" db="EMBL/GenBank/DDBJ databases">
        <authorList>
            <person name="Zhao J."/>
        </authorList>
    </citation>
    <scope>NUCLEOTIDE SEQUENCE [LARGE SCALE GENOMIC DNA]</scope>
    <source>
        <strain evidence="6 7">S-15</strain>
    </source>
</reference>
<protein>
    <submittedName>
        <fullName evidence="6">OmpA family protein</fullName>
    </submittedName>
</protein>
<dbReference type="Pfam" id="PF07676">
    <property type="entry name" value="PD40"/>
    <property type="match status" value="1"/>
</dbReference>
<proteinExistence type="predicted"/>
<dbReference type="AlphaFoldDB" id="A0A6N9NMM3"/>
<dbReference type="CDD" id="cd07185">
    <property type="entry name" value="OmpA_C-like"/>
    <property type="match status" value="1"/>
</dbReference>
<dbReference type="InterPro" id="IPR006664">
    <property type="entry name" value="OMP_bac"/>
</dbReference>
<comment type="subcellular location">
    <subcellularLocation>
        <location evidence="1">Cell outer membrane</location>
    </subcellularLocation>
</comment>
<dbReference type="PANTHER" id="PTHR30329">
    <property type="entry name" value="STATOR ELEMENT OF FLAGELLAR MOTOR COMPLEX"/>
    <property type="match status" value="1"/>
</dbReference>
<evidence type="ECO:0000256" key="4">
    <source>
        <dbReference type="PROSITE-ProRule" id="PRU00473"/>
    </source>
</evidence>
<dbReference type="PROSITE" id="PS51123">
    <property type="entry name" value="OMPA_2"/>
    <property type="match status" value="1"/>
</dbReference>
<accession>A0A6N9NMM3</accession>
<feature type="domain" description="OmpA-like" evidence="5">
    <location>
        <begin position="536"/>
        <end position="650"/>
    </location>
</feature>
<dbReference type="InterPro" id="IPR050330">
    <property type="entry name" value="Bact_OuterMem_StrucFunc"/>
</dbReference>
<comment type="caution">
    <text evidence="6">The sequence shown here is derived from an EMBL/GenBank/DDBJ whole genome shotgun (WGS) entry which is preliminary data.</text>
</comment>
<keyword evidence="2 4" id="KW-0472">Membrane</keyword>
<dbReference type="PRINTS" id="PR01021">
    <property type="entry name" value="OMPADOMAIN"/>
</dbReference>
<sequence>MRKLVQIISTLLLIFSTLSSYSQFLLPNFGEPTKVTELNSYAEESMPLPTLNGNRLFFLRTYLEDMEPKSDGQDIWYSDRDANGNWGTPINFLQEADKNISNAVIGASANADKVYVFKTVTNRRKIDQEITYTEKGEDGKWKELEALEVPGLRLDDGYYSFYMNKTEDILMISMAPADTNAFEDLYVSLKDANGNWSKIINLGSTINTPDYEVTPFLADDRKTLYFSSNGHDGLGESDIFVTYRLDSTWQNWTKPLNLGAPINSPDFDAYFVMGNNMEVYFTSNRGQDYSDIYYSKINKGVKFVGDKQDLLVKGKFLYDGLPVDGIKINIYDKDGNLIDEAITDKYGLFTYLKLDGDEAYILKLTEDDYTKYPDAKIYYVDDAGEINGRFVMIEDGSYSESMKDIIYADNVYGIYKFKKIPTSGTQLVVFDENDYPLDTLITDDLGQFTYKRMSGDNNYYFKPINVSEEDYQLSEIALLDPNEKEVLSAEKGKNNTFVFDPIKLAEYNSKSSPAVAVTVKEPVEKKGDAKKEIIEKPISQGEEATTIFFGFNDIFLTVDDRKKLMEIVEKLNNDEDQVISAIGHTDDVGTEEVNMRVGEQRANSVKRYIVAKGIDDSRIEIVSKGEGMPIESNDTKEGRAKNRRVVIEYK</sequence>
<dbReference type="SUPFAM" id="SSF103088">
    <property type="entry name" value="OmpA-like"/>
    <property type="match status" value="1"/>
</dbReference>
<keyword evidence="3" id="KW-0998">Cell outer membrane</keyword>
<evidence type="ECO:0000256" key="2">
    <source>
        <dbReference type="ARBA" id="ARBA00023136"/>
    </source>
</evidence>
<evidence type="ECO:0000256" key="1">
    <source>
        <dbReference type="ARBA" id="ARBA00004442"/>
    </source>
</evidence>
<dbReference type="RefSeq" id="WP_160634057.1">
    <property type="nucleotide sequence ID" value="NZ_WWNE01000012.1"/>
</dbReference>
<dbReference type="EMBL" id="WWNE01000012">
    <property type="protein sequence ID" value="NBG67109.1"/>
    <property type="molecule type" value="Genomic_DNA"/>
</dbReference>
<dbReference type="InterPro" id="IPR006665">
    <property type="entry name" value="OmpA-like"/>
</dbReference>
<dbReference type="InterPro" id="IPR036737">
    <property type="entry name" value="OmpA-like_sf"/>
</dbReference>
<dbReference type="Proteomes" id="UP000470771">
    <property type="component" value="Unassembled WGS sequence"/>
</dbReference>
<evidence type="ECO:0000313" key="7">
    <source>
        <dbReference type="Proteomes" id="UP000470771"/>
    </source>
</evidence>
<name>A0A6N9NMM3_9FLAO</name>
<dbReference type="Gene3D" id="3.30.1330.60">
    <property type="entry name" value="OmpA-like domain"/>
    <property type="match status" value="1"/>
</dbReference>
<dbReference type="InterPro" id="IPR011659">
    <property type="entry name" value="WD40"/>
</dbReference>
<dbReference type="PANTHER" id="PTHR30329:SF21">
    <property type="entry name" value="LIPOPROTEIN YIAD-RELATED"/>
    <property type="match status" value="1"/>
</dbReference>
<evidence type="ECO:0000256" key="3">
    <source>
        <dbReference type="ARBA" id="ARBA00023237"/>
    </source>
</evidence>
<dbReference type="Pfam" id="PF00691">
    <property type="entry name" value="OmpA"/>
    <property type="match status" value="1"/>
</dbReference>
<evidence type="ECO:0000313" key="6">
    <source>
        <dbReference type="EMBL" id="NBG67109.1"/>
    </source>
</evidence>
<gene>
    <name evidence="6" type="ORF">GQN54_13350</name>
</gene>